<accession>A0A1Q8RML4</accession>
<keyword evidence="2" id="KW-1185">Reference proteome</keyword>
<dbReference type="AlphaFoldDB" id="A0A1Q8RML4"/>
<protein>
    <submittedName>
        <fullName evidence="1">Uncharacterized protein</fullName>
    </submittedName>
</protein>
<organism evidence="1 2">
    <name type="scientific">Colletotrichum chlorophyti</name>
    <dbReference type="NCBI Taxonomy" id="708187"/>
    <lineage>
        <taxon>Eukaryota</taxon>
        <taxon>Fungi</taxon>
        <taxon>Dikarya</taxon>
        <taxon>Ascomycota</taxon>
        <taxon>Pezizomycotina</taxon>
        <taxon>Sordariomycetes</taxon>
        <taxon>Hypocreomycetidae</taxon>
        <taxon>Glomerellales</taxon>
        <taxon>Glomerellaceae</taxon>
        <taxon>Colletotrichum</taxon>
    </lineage>
</organism>
<gene>
    <name evidence="1" type="ORF">CCHL11_05798</name>
</gene>
<evidence type="ECO:0000313" key="2">
    <source>
        <dbReference type="Proteomes" id="UP000186583"/>
    </source>
</evidence>
<dbReference type="OrthoDB" id="7984201at2759"/>
<dbReference type="STRING" id="708187.A0A1Q8RML4"/>
<name>A0A1Q8RML4_9PEZI</name>
<comment type="caution">
    <text evidence="1">The sequence shown here is derived from an EMBL/GenBank/DDBJ whole genome shotgun (WGS) entry which is preliminary data.</text>
</comment>
<evidence type="ECO:0000313" key="1">
    <source>
        <dbReference type="EMBL" id="OLN85558.1"/>
    </source>
</evidence>
<dbReference type="EMBL" id="MPGH01000162">
    <property type="protein sequence ID" value="OLN85558.1"/>
    <property type="molecule type" value="Genomic_DNA"/>
</dbReference>
<sequence>MYIVDHFLNKKFRDSNYSTPDQANASGTNSLESIDKQVHLCRETWRKAPNVILVNFSSFSETEVDVSDRSHFWMWVVLTEDAEHLDWINVGQAIKAQNLYNNA</sequence>
<reference evidence="1 2" key="1">
    <citation type="submission" date="2016-11" db="EMBL/GenBank/DDBJ databases">
        <title>Draft Genome Assembly of Colletotrichum chlorophyti a pathogen of herbaceous plants.</title>
        <authorList>
            <person name="Gan P."/>
            <person name="Narusaka M."/>
            <person name="Tsushima A."/>
            <person name="Narusaka Y."/>
            <person name="Takano Y."/>
            <person name="Shirasu K."/>
        </authorList>
    </citation>
    <scope>NUCLEOTIDE SEQUENCE [LARGE SCALE GENOMIC DNA]</scope>
    <source>
        <strain evidence="1 2">NTL11</strain>
    </source>
</reference>
<dbReference type="Proteomes" id="UP000186583">
    <property type="component" value="Unassembled WGS sequence"/>
</dbReference>
<dbReference type="Pfam" id="PF26146">
    <property type="entry name" value="PI-PLC_X"/>
    <property type="match status" value="1"/>
</dbReference>
<proteinExistence type="predicted"/>